<sequence>MENKQNSDDVLEALNFETQVNKQANHKQTLLNTLSAIVLPCGIVGFSLFPRGIWAAVFFAVYLILVIAAVVIVQRGKKTRPALRQDPFSQPKADNRYWIGTCILLCPIIVHPFLRDNTVAVVVFAIVWGCGIFWALQSDALDLQKRAVGNA</sequence>
<feature type="transmembrane region" description="Helical" evidence="1">
    <location>
        <begin position="29"/>
        <end position="47"/>
    </location>
</feature>
<dbReference type="EMBL" id="NWBP01000036">
    <property type="protein sequence ID" value="PCC81888.1"/>
    <property type="molecule type" value="Genomic_DNA"/>
</dbReference>
<name>A0A2A4AII3_9CORY</name>
<proteinExistence type="predicted"/>
<dbReference type="Proteomes" id="UP000218690">
    <property type="component" value="Unassembled WGS sequence"/>
</dbReference>
<keyword evidence="1" id="KW-0472">Membrane</keyword>
<feature type="transmembrane region" description="Helical" evidence="1">
    <location>
        <begin position="95"/>
        <end position="113"/>
    </location>
</feature>
<accession>A0A2A4AII3</accession>
<feature type="transmembrane region" description="Helical" evidence="1">
    <location>
        <begin position="119"/>
        <end position="136"/>
    </location>
</feature>
<organism evidence="2 3">
    <name type="scientific">Corynebacterium accolens</name>
    <dbReference type="NCBI Taxonomy" id="38284"/>
    <lineage>
        <taxon>Bacteria</taxon>
        <taxon>Bacillati</taxon>
        <taxon>Actinomycetota</taxon>
        <taxon>Actinomycetes</taxon>
        <taxon>Mycobacteriales</taxon>
        <taxon>Corynebacteriaceae</taxon>
        <taxon>Corynebacterium</taxon>
    </lineage>
</organism>
<feature type="transmembrane region" description="Helical" evidence="1">
    <location>
        <begin position="53"/>
        <end position="74"/>
    </location>
</feature>
<dbReference type="AlphaFoldDB" id="A0A2A4AII3"/>
<keyword evidence="1" id="KW-1133">Transmembrane helix</keyword>
<evidence type="ECO:0000256" key="1">
    <source>
        <dbReference type="SAM" id="Phobius"/>
    </source>
</evidence>
<gene>
    <name evidence="2" type="ORF">COM45_11855</name>
</gene>
<protein>
    <submittedName>
        <fullName evidence="2">Uncharacterized protein</fullName>
    </submittedName>
</protein>
<keyword evidence="1" id="KW-0812">Transmembrane</keyword>
<reference evidence="2 3" key="1">
    <citation type="submission" date="2017-09" db="EMBL/GenBank/DDBJ databases">
        <title>Draft Genome Sequence of Corynebacterium accolens AH4003.</title>
        <authorList>
            <person name="Chen Y."/>
            <person name="Oosthuysen W.F."/>
            <person name="Kelley S."/>
            <person name="Horswill A."/>
        </authorList>
    </citation>
    <scope>NUCLEOTIDE SEQUENCE [LARGE SCALE GENOMIC DNA]</scope>
    <source>
        <strain evidence="2 3">AH4003</strain>
    </source>
</reference>
<evidence type="ECO:0000313" key="2">
    <source>
        <dbReference type="EMBL" id="PCC81888.1"/>
    </source>
</evidence>
<evidence type="ECO:0000313" key="3">
    <source>
        <dbReference type="Proteomes" id="UP000218690"/>
    </source>
</evidence>
<comment type="caution">
    <text evidence="2">The sequence shown here is derived from an EMBL/GenBank/DDBJ whole genome shotgun (WGS) entry which is preliminary data.</text>
</comment>